<dbReference type="EMBL" id="JAHWXT010000005">
    <property type="protein sequence ID" value="MCF0265784.1"/>
    <property type="molecule type" value="Genomic_DNA"/>
</dbReference>
<name>A0A8X8GEA8_ACIGI</name>
<comment type="caution">
    <text evidence="1">The sequence shown here is derived from an EMBL/GenBank/DDBJ whole genome shotgun (WGS) entry which is preliminary data.</text>
</comment>
<sequence>MNLLELCTQLKPTDDSTCLLPQYLLGAFRRKSITFANGLTDENSLVYWFQSKTFTIDLRLKDPRLTPVLERQGWVGDTLWDAQNQLLSWHLSSNYQNHVQWPEPAKLYSIGNAILEFSPSHAYVEDWRQQAIRGIYLGLRLFKIENTELNTSYPADGGLILCDHFIAFAKSRHPDIQQAFKSAETLTDAISQQQISLEAIQDYEVSISFDQQIIELSTVTNKVGSKIDLENFQKLDHNTLVQQRIIDGEHCRLYFTLDVFQADFCFTTLTGTSTASQSWFDHEKNHLFHHAKIAL</sequence>
<reference evidence="1" key="1">
    <citation type="submission" date="2021-07" db="EMBL/GenBank/DDBJ databases">
        <authorList>
            <person name="Fernandez M."/>
            <person name="Pereira P."/>
            <person name="Torres Tejerizo G.A."/>
            <person name="Gonzalez P."/>
            <person name="Agostini E."/>
        </authorList>
    </citation>
    <scope>NUCLEOTIDE SEQUENCE</scope>
    <source>
        <strain evidence="1">SFC 500-1A</strain>
    </source>
</reference>
<dbReference type="Proteomes" id="UP000887320">
    <property type="component" value="Unassembled WGS sequence"/>
</dbReference>
<organism evidence="1 2">
    <name type="scientific">Acinetobacter guillouiae</name>
    <name type="common">Acinetobacter genomosp. 11</name>
    <dbReference type="NCBI Taxonomy" id="106649"/>
    <lineage>
        <taxon>Bacteria</taxon>
        <taxon>Pseudomonadati</taxon>
        <taxon>Pseudomonadota</taxon>
        <taxon>Gammaproteobacteria</taxon>
        <taxon>Moraxellales</taxon>
        <taxon>Moraxellaceae</taxon>
        <taxon>Acinetobacter</taxon>
    </lineage>
</organism>
<evidence type="ECO:0000313" key="1">
    <source>
        <dbReference type="EMBL" id="MCF0265784.1"/>
    </source>
</evidence>
<dbReference type="RefSeq" id="WP_234623829.1">
    <property type="nucleotide sequence ID" value="NZ_JAHWXT010000005.1"/>
</dbReference>
<gene>
    <name evidence="1" type="ORF">KW868_15155</name>
</gene>
<accession>A0A8X8GEA8</accession>
<proteinExistence type="predicted"/>
<evidence type="ECO:0000313" key="2">
    <source>
        <dbReference type="Proteomes" id="UP000887320"/>
    </source>
</evidence>
<protein>
    <submittedName>
        <fullName evidence="1">Uncharacterized protein</fullName>
    </submittedName>
</protein>
<dbReference type="AlphaFoldDB" id="A0A8X8GEA8"/>